<dbReference type="CDD" id="cd00028">
    <property type="entry name" value="B_lectin"/>
    <property type="match status" value="1"/>
</dbReference>
<dbReference type="SUPFAM" id="SSF51110">
    <property type="entry name" value="alpha-D-mannose-specific plant lectins"/>
    <property type="match status" value="1"/>
</dbReference>
<feature type="domain" description="Protein kinase" evidence="6">
    <location>
        <begin position="490"/>
        <end position="810"/>
    </location>
</feature>
<feature type="region of interest" description="Disordered" evidence="4">
    <location>
        <begin position="648"/>
        <end position="722"/>
    </location>
</feature>
<dbReference type="AlphaFoldDB" id="A0AA86W4X4"/>
<keyword evidence="5" id="KW-0472">Membrane</keyword>
<dbReference type="GO" id="GO:0048544">
    <property type="term" value="P:recognition of pollen"/>
    <property type="evidence" value="ECO:0007669"/>
    <property type="project" value="InterPro"/>
</dbReference>
<feature type="compositionally biased region" description="Polar residues" evidence="4">
    <location>
        <begin position="762"/>
        <end position="777"/>
    </location>
</feature>
<dbReference type="InterPro" id="IPR011009">
    <property type="entry name" value="Kinase-like_dom_sf"/>
</dbReference>
<evidence type="ECO:0000313" key="10">
    <source>
        <dbReference type="Proteomes" id="UP001189624"/>
    </source>
</evidence>
<dbReference type="InterPro" id="IPR000858">
    <property type="entry name" value="S_locus_glycoprot_dom"/>
</dbReference>
<accession>A0AA86W4X4</accession>
<dbReference type="Pfam" id="PF07714">
    <property type="entry name" value="PK_Tyr_Ser-Thr"/>
    <property type="match status" value="1"/>
</dbReference>
<feature type="domain" description="Bulb-type lectin" evidence="7">
    <location>
        <begin position="55"/>
        <end position="176"/>
    </location>
</feature>
<dbReference type="SUPFAM" id="SSF56112">
    <property type="entry name" value="Protein kinase-like (PK-like)"/>
    <property type="match status" value="1"/>
</dbReference>
<dbReference type="SMART" id="SM00473">
    <property type="entry name" value="PAN_AP"/>
    <property type="match status" value="1"/>
</dbReference>
<dbReference type="Pfam" id="PF08276">
    <property type="entry name" value="PAN_2"/>
    <property type="match status" value="1"/>
</dbReference>
<dbReference type="InterPro" id="IPR003609">
    <property type="entry name" value="Pan_app"/>
</dbReference>
<sequence length="810" mass="90303">MMDEFRGPISQVVPLISTKIQLSISYSMKFVLLTLISVILRILVIPSLVFAVEDTSSISQSQPLSHEKTIVSSPLGTFVLGFFNLGNPNKIYLGIWYKNIPFRNVVWVANGANPINDSSCILKLSSSGNLVLTHNDMVVWCTSSPEESQNPVAVLLDSGNLVIRDQNAVNQEEYMWQSFDYPSNTMVAGMKIGWDQNRNLNKRLIAWKNDDDPTPGDLTWGVTLNPYPEMYIMKGTKKYHRVGPWNGLRFSGRPQMKDNRIYNYEFVSNKKEVYFTWTLKNTSVVTIAVVNQTTLERPRYVWSDTDKAWNHYSTMPEDYCDHYGVCGSNAYCSTYASPMCACLKGFEPKSPENWTSTDWSQGCVLKHPLNCKNDGFVLVEGLKVPDTKDTSVDESINLEQCKTKCLNYCSCMAYTNSDIRGAGSGCVMWFGDLFDIKQYPAPENGQGLYIRLPASELGKSKPENRCETYVDDLDLPLIDLSIITAATDNFSDVNKIGEGGFGPVYWGKLASGLEIAVKRLSQNSGQGITEFLNEVKLIAKLQHRNLVKLLGCCIQKQEKILVYEYMSNGSLDYFIFDFGLAKTVGREEVEGNTNKIVGTFGYMAPEYAVDGQFSVKSDVFSFGVLLLEIIYGKKNRGRYHGKQYNLVDHGRHSTNRGKKINRGKGNNTSGDRGKRGNGAGTRCSQIPFSFSFGTPHHPHPHPHPHHHLDSPHDTLSGYSPAPDPKSVPLAYFTQPRLILPVHPLARPSLTLSPATAWHPPSHRTTPSPLGPIPTTSLPRLHRQRPQNPSPAVSLSVLVLLAVAPLDRGPL</sequence>
<evidence type="ECO:0000256" key="3">
    <source>
        <dbReference type="ARBA" id="ARBA00023180"/>
    </source>
</evidence>
<evidence type="ECO:0000256" key="4">
    <source>
        <dbReference type="SAM" id="MobiDB-lite"/>
    </source>
</evidence>
<keyword evidence="1" id="KW-0732">Signal</keyword>
<feature type="transmembrane region" description="Helical" evidence="5">
    <location>
        <begin position="30"/>
        <end position="52"/>
    </location>
</feature>
<dbReference type="InterPro" id="IPR000719">
    <property type="entry name" value="Prot_kinase_dom"/>
</dbReference>
<dbReference type="PROSITE" id="PS50011">
    <property type="entry name" value="PROTEIN_KINASE_DOM"/>
    <property type="match status" value="1"/>
</dbReference>
<evidence type="ECO:0000256" key="2">
    <source>
        <dbReference type="ARBA" id="ARBA00023157"/>
    </source>
</evidence>
<evidence type="ECO:0000256" key="1">
    <source>
        <dbReference type="ARBA" id="ARBA00022729"/>
    </source>
</evidence>
<feature type="compositionally biased region" description="Basic residues" evidence="4">
    <location>
        <begin position="696"/>
        <end position="706"/>
    </location>
</feature>
<dbReference type="GO" id="GO:0004672">
    <property type="term" value="F:protein kinase activity"/>
    <property type="evidence" value="ECO:0007669"/>
    <property type="project" value="InterPro"/>
</dbReference>
<proteinExistence type="predicted"/>
<evidence type="ECO:0000259" key="8">
    <source>
        <dbReference type="PROSITE" id="PS50948"/>
    </source>
</evidence>
<dbReference type="Gene3D" id="2.90.10.10">
    <property type="entry name" value="Bulb-type lectin domain"/>
    <property type="match status" value="1"/>
</dbReference>
<feature type="compositionally biased region" description="Basic residues" evidence="4">
    <location>
        <begin position="652"/>
        <end position="662"/>
    </location>
</feature>
<organism evidence="9 10">
    <name type="scientific">Sphenostylis stenocarpa</name>
    <dbReference type="NCBI Taxonomy" id="92480"/>
    <lineage>
        <taxon>Eukaryota</taxon>
        <taxon>Viridiplantae</taxon>
        <taxon>Streptophyta</taxon>
        <taxon>Embryophyta</taxon>
        <taxon>Tracheophyta</taxon>
        <taxon>Spermatophyta</taxon>
        <taxon>Magnoliopsida</taxon>
        <taxon>eudicotyledons</taxon>
        <taxon>Gunneridae</taxon>
        <taxon>Pentapetalae</taxon>
        <taxon>rosids</taxon>
        <taxon>fabids</taxon>
        <taxon>Fabales</taxon>
        <taxon>Fabaceae</taxon>
        <taxon>Papilionoideae</taxon>
        <taxon>50 kb inversion clade</taxon>
        <taxon>NPAAA clade</taxon>
        <taxon>indigoferoid/millettioid clade</taxon>
        <taxon>Phaseoleae</taxon>
        <taxon>Sphenostylis</taxon>
    </lineage>
</organism>
<evidence type="ECO:0000256" key="5">
    <source>
        <dbReference type="SAM" id="Phobius"/>
    </source>
</evidence>
<keyword evidence="5" id="KW-1133">Transmembrane helix</keyword>
<dbReference type="InterPro" id="IPR001480">
    <property type="entry name" value="Bulb-type_lectin_dom"/>
</dbReference>
<evidence type="ECO:0000259" key="6">
    <source>
        <dbReference type="PROSITE" id="PS50011"/>
    </source>
</evidence>
<dbReference type="FunFam" id="2.90.10.10:FF:000001">
    <property type="entry name" value="G-type lectin S-receptor-like serine/threonine-protein kinase"/>
    <property type="match status" value="1"/>
</dbReference>
<dbReference type="EMBL" id="OY731408">
    <property type="protein sequence ID" value="CAJ1978669.1"/>
    <property type="molecule type" value="Genomic_DNA"/>
</dbReference>
<dbReference type="PROSITE" id="PS50948">
    <property type="entry name" value="PAN"/>
    <property type="match status" value="1"/>
</dbReference>
<dbReference type="CDD" id="cd01098">
    <property type="entry name" value="PAN_AP_plant"/>
    <property type="match status" value="1"/>
</dbReference>
<dbReference type="Gene3D" id="1.10.510.10">
    <property type="entry name" value="Transferase(Phosphotransferase) domain 1"/>
    <property type="match status" value="1"/>
</dbReference>
<keyword evidence="10" id="KW-1185">Reference proteome</keyword>
<evidence type="ECO:0008006" key="11">
    <source>
        <dbReference type="Google" id="ProtNLM"/>
    </source>
</evidence>
<dbReference type="InterPro" id="IPR001245">
    <property type="entry name" value="Ser-Thr/Tyr_kinase_cat_dom"/>
</dbReference>
<dbReference type="Proteomes" id="UP001189624">
    <property type="component" value="Chromosome 11"/>
</dbReference>
<gene>
    <name evidence="9" type="ORF">AYBTSS11_LOCUS30866</name>
</gene>
<feature type="region of interest" description="Disordered" evidence="4">
    <location>
        <begin position="753"/>
        <end position="789"/>
    </location>
</feature>
<dbReference type="Gene3D" id="3.30.200.20">
    <property type="entry name" value="Phosphorylase Kinase, domain 1"/>
    <property type="match status" value="1"/>
</dbReference>
<name>A0AA86W4X4_9FABA</name>
<keyword evidence="2" id="KW-1015">Disulfide bond</keyword>
<dbReference type="Pfam" id="PF01453">
    <property type="entry name" value="B_lectin"/>
    <property type="match status" value="1"/>
</dbReference>
<dbReference type="SMART" id="SM00108">
    <property type="entry name" value="B_lectin"/>
    <property type="match status" value="1"/>
</dbReference>
<dbReference type="InterPro" id="IPR036426">
    <property type="entry name" value="Bulb-type_lectin_dom_sf"/>
</dbReference>
<reference evidence="9" key="1">
    <citation type="submission" date="2023-10" db="EMBL/GenBank/DDBJ databases">
        <authorList>
            <person name="Domelevo Entfellner J.-B."/>
        </authorList>
    </citation>
    <scope>NUCLEOTIDE SEQUENCE</scope>
</reference>
<feature type="domain" description="Apple" evidence="8">
    <location>
        <begin position="371"/>
        <end position="453"/>
    </location>
</feature>
<dbReference type="GO" id="GO:0005524">
    <property type="term" value="F:ATP binding"/>
    <property type="evidence" value="ECO:0007669"/>
    <property type="project" value="InterPro"/>
</dbReference>
<evidence type="ECO:0000259" key="7">
    <source>
        <dbReference type="PROSITE" id="PS50927"/>
    </source>
</evidence>
<protein>
    <recommendedName>
        <fullName evidence="11">Receptor-like serine/threonine-protein kinase</fullName>
    </recommendedName>
</protein>
<dbReference type="PROSITE" id="PS50927">
    <property type="entry name" value="BULB_LECTIN"/>
    <property type="match status" value="1"/>
</dbReference>
<dbReference type="Pfam" id="PF00954">
    <property type="entry name" value="S_locus_glycop"/>
    <property type="match status" value="1"/>
</dbReference>
<keyword evidence="5" id="KW-0812">Transmembrane</keyword>
<dbReference type="Gramene" id="rna-AYBTSS11_LOCUS30866">
    <property type="protein sequence ID" value="CAJ1978669.1"/>
    <property type="gene ID" value="gene-AYBTSS11_LOCUS30866"/>
</dbReference>
<evidence type="ECO:0000313" key="9">
    <source>
        <dbReference type="EMBL" id="CAJ1978669.1"/>
    </source>
</evidence>
<feature type="compositionally biased region" description="Polar residues" evidence="4">
    <location>
        <begin position="682"/>
        <end position="692"/>
    </location>
</feature>
<dbReference type="PANTHER" id="PTHR32444:SF234">
    <property type="entry name" value="RECEPTOR-LIKE SERINE_THREONINE-PROTEIN KINASE"/>
    <property type="match status" value="1"/>
</dbReference>
<dbReference type="PANTHER" id="PTHR32444">
    <property type="entry name" value="BULB-TYPE LECTIN DOMAIN-CONTAINING PROTEIN"/>
    <property type="match status" value="1"/>
</dbReference>
<dbReference type="FunFam" id="3.30.200.20:FF:000145">
    <property type="entry name" value="receptor-like serine/threonine-protein kinase SD1-8"/>
    <property type="match status" value="1"/>
</dbReference>
<keyword evidence="3" id="KW-0325">Glycoprotein</keyword>